<dbReference type="OrthoDB" id="441444at2759"/>
<dbReference type="RefSeq" id="XP_013897274.1">
    <property type="nucleotide sequence ID" value="XM_014041820.1"/>
</dbReference>
<dbReference type="InterPro" id="IPR009068">
    <property type="entry name" value="uS15_NS1_RNA-bd_sf"/>
</dbReference>
<accession>A0A0D2M3V8</accession>
<dbReference type="AlphaFoldDB" id="A0A0D2M3V8"/>
<dbReference type="SUPFAM" id="SSF47060">
    <property type="entry name" value="S15/NS1 RNA-binding domain"/>
    <property type="match status" value="1"/>
</dbReference>
<reference evidence="1 2" key="1">
    <citation type="journal article" date="2013" name="BMC Genomics">
        <title>Reconstruction of the lipid metabolism for the microalga Monoraphidium neglectum from its genome sequence reveals characteristics suitable for biofuel production.</title>
        <authorList>
            <person name="Bogen C."/>
            <person name="Al-Dilaimi A."/>
            <person name="Albersmeier A."/>
            <person name="Wichmann J."/>
            <person name="Grundmann M."/>
            <person name="Rupp O."/>
            <person name="Lauersen K.J."/>
            <person name="Blifernez-Klassen O."/>
            <person name="Kalinowski J."/>
            <person name="Goesmann A."/>
            <person name="Mussgnug J.H."/>
            <person name="Kruse O."/>
        </authorList>
    </citation>
    <scope>NUCLEOTIDE SEQUENCE [LARGE SCALE GENOMIC DNA]</scope>
    <source>
        <strain evidence="1 2">SAG 48.87</strain>
    </source>
</reference>
<evidence type="ECO:0000313" key="2">
    <source>
        <dbReference type="Proteomes" id="UP000054498"/>
    </source>
</evidence>
<dbReference type="GeneID" id="25742584"/>
<dbReference type="Gene3D" id="6.10.250.3130">
    <property type="match status" value="1"/>
</dbReference>
<gene>
    <name evidence="1" type="ORF">MNEG_9709</name>
</gene>
<protein>
    <submittedName>
        <fullName evidence="1">Uncharacterized protein</fullName>
    </submittedName>
</protein>
<dbReference type="Proteomes" id="UP000054498">
    <property type="component" value="Unassembled WGS sequence"/>
</dbReference>
<dbReference type="STRING" id="145388.A0A0D2M3V8"/>
<organism evidence="1 2">
    <name type="scientific">Monoraphidium neglectum</name>
    <dbReference type="NCBI Taxonomy" id="145388"/>
    <lineage>
        <taxon>Eukaryota</taxon>
        <taxon>Viridiplantae</taxon>
        <taxon>Chlorophyta</taxon>
        <taxon>core chlorophytes</taxon>
        <taxon>Chlorophyceae</taxon>
        <taxon>CS clade</taxon>
        <taxon>Sphaeropleales</taxon>
        <taxon>Selenastraceae</taxon>
        <taxon>Monoraphidium</taxon>
    </lineage>
</organism>
<dbReference type="KEGG" id="mng:MNEG_9709"/>
<keyword evidence="2" id="KW-1185">Reference proteome</keyword>
<proteinExistence type="predicted"/>
<dbReference type="EMBL" id="KK102253">
    <property type="protein sequence ID" value="KIY98254.1"/>
    <property type="molecule type" value="Genomic_DNA"/>
</dbReference>
<name>A0A0D2M3V8_9CHLO</name>
<sequence>MLNQRRALLVYLRRTDFESFCYVIHKLGLKDNNYARQVRYDKYRVGSRLGSQADPIKRYGSR</sequence>
<evidence type="ECO:0000313" key="1">
    <source>
        <dbReference type="EMBL" id="KIY98254.1"/>
    </source>
</evidence>